<gene>
    <name evidence="1" type="ORF">OS242_03320</name>
</gene>
<dbReference type="RefSeq" id="WP_267150221.1">
    <property type="nucleotide sequence ID" value="NZ_JAPMLT010000001.1"/>
</dbReference>
<proteinExistence type="predicted"/>
<dbReference type="EMBL" id="JAPMLT010000001">
    <property type="protein sequence ID" value="MCX7568992.1"/>
    <property type="molecule type" value="Genomic_DNA"/>
</dbReference>
<reference evidence="1 2" key="1">
    <citation type="submission" date="2022-11" db="EMBL/GenBank/DDBJ databases">
        <title>Study of microbial diversity in lake waters.</title>
        <authorList>
            <person name="Zhang J."/>
        </authorList>
    </citation>
    <scope>NUCLEOTIDE SEQUENCE [LARGE SCALE GENOMIC DNA]</scope>
    <source>
        <strain evidence="1 2">DT12</strain>
    </source>
</reference>
<dbReference type="Proteomes" id="UP001208017">
    <property type="component" value="Unassembled WGS sequence"/>
</dbReference>
<protein>
    <submittedName>
        <fullName evidence="1">Uncharacterized protein</fullName>
    </submittedName>
</protein>
<organism evidence="1 2">
    <name type="scientific">Tumebacillus lacus</name>
    <dbReference type="NCBI Taxonomy" id="2995335"/>
    <lineage>
        <taxon>Bacteria</taxon>
        <taxon>Bacillati</taxon>
        <taxon>Bacillota</taxon>
        <taxon>Bacilli</taxon>
        <taxon>Bacillales</taxon>
        <taxon>Alicyclobacillaceae</taxon>
        <taxon>Tumebacillus</taxon>
    </lineage>
</organism>
<name>A0ABT3WZ11_9BACL</name>
<comment type="caution">
    <text evidence="1">The sequence shown here is derived from an EMBL/GenBank/DDBJ whole genome shotgun (WGS) entry which is preliminary data.</text>
</comment>
<sequence>MLQQSAWTFRYSLEGFLKRLLQGSETGRTESELVQEVLSGYAAGDEKSLESIPARVRAALNAAHGAFVKTEEERHVLRASIADELNDLSYRFLQEKGSPQKHGAILRHLQDATRRGRGELMSRVDLDRDPRFARLENGEWLLTEWELVNDAVAALMTEFGQRRADRTDLLGLLAEEETLQGKTLIFYPELDPRFAASGETVDCLLVEPEAAAAVGMPVEPIIEPETIETHTLDKPTERKEDSQMSETMMMDMVITEEKMENVSTDQLVTTVLAQLASASTTLTERNQEIPNEVLNLFNLEDLQGIEKLMNQRKRLAELAEDLQAVIAKWSAADRAE</sequence>
<evidence type="ECO:0000313" key="2">
    <source>
        <dbReference type="Proteomes" id="UP001208017"/>
    </source>
</evidence>
<keyword evidence="2" id="KW-1185">Reference proteome</keyword>
<accession>A0ABT3WZ11</accession>
<evidence type="ECO:0000313" key="1">
    <source>
        <dbReference type="EMBL" id="MCX7568992.1"/>
    </source>
</evidence>